<accession>A0ABY6H0P2</accession>
<evidence type="ECO:0000313" key="4">
    <source>
        <dbReference type="Proteomes" id="UP001163255"/>
    </source>
</evidence>
<dbReference type="InterPro" id="IPR050704">
    <property type="entry name" value="Peptidase_C85-like"/>
</dbReference>
<dbReference type="EMBL" id="CP103300">
    <property type="protein sequence ID" value="UYM17851.1"/>
    <property type="molecule type" value="Genomic_DNA"/>
</dbReference>
<evidence type="ECO:0000256" key="1">
    <source>
        <dbReference type="SAM" id="SignalP"/>
    </source>
</evidence>
<organism evidence="3 4">
    <name type="scientific">Endozoicomonas euniceicola</name>
    <dbReference type="NCBI Taxonomy" id="1234143"/>
    <lineage>
        <taxon>Bacteria</taxon>
        <taxon>Pseudomonadati</taxon>
        <taxon>Pseudomonadota</taxon>
        <taxon>Gammaproteobacteria</taxon>
        <taxon>Oceanospirillales</taxon>
        <taxon>Endozoicomonadaceae</taxon>
        <taxon>Endozoicomonas</taxon>
    </lineage>
</organism>
<dbReference type="InterPro" id="IPR003323">
    <property type="entry name" value="OTU_dom"/>
</dbReference>
<sequence>MNSNTQSFRRKIIVLFLLIISTCSFARLPSPFGVESEDWNNILEELTTEVDYLRPAKANESTPPLNAAVTIYTLDIPDTVQLLHPVYNNVTRIQVIEHFADFFKVTDADRRSESLKTHILLTFFSGKEKLFYVPEEKRYWWKSMSHKFQHYGGSLNNVHNYEQIHKTLLKPDDLTKKLAESLKITPDSASNSKDEIRQVLRELSESYEIARDESSYLDIGKQFYPRLRELVPKLLFSALKHHFEESRLMSDKPPLLVSLGCGSGEDITAASRYLKTQGIEPQTLGIEVSSKLVKAGDEKFPDYNIIQGDALQSAALIRDHKAELGISSEALTLVIAEGLLNRKVLFGGTYAALRVLQQLIQDGVADMVVIAGQRNLLVDADTASASGWSAYQVMLPIELDTKKRIPSVPVKENYRKYEYIGSNKKTIFVPSLVLVRPNNDDQMEAVEARSLKRSRGAKLTTLDLSMFGLPLKAIEHFSDTSNTSGITQIDLSWSYLEDNQIDLLIEQLERYSELKHIAASGFEPWFETFEERIETIKRYKLIKRLDSQYKEELPSLPPYLARHMGQYEGMPNELVVNPKSRKVRFECYKPPKPSQWQQDAEVSQLNHEDQEGYSENLQTFLNNAQLKLLSTPKDGSCLYHALAGQTETGNGHALRQQLSSYLTRNAERFTRENPVFAGDEFSRLLGEIRNQNEWGNIRIALVMAQMSGRRVIVLYPQMRGSKISTMVFNPDGQGMDSFPDHISSNDIFLVHNGQGHWLGAIHGVSDGLQAANEEVLSEASGMPVSNDRSLLNLASLLLLLGVRTNSGLQ</sequence>
<name>A0ABY6H0P2_9GAMM</name>
<gene>
    <name evidence="3" type="ORF">NX720_08075</name>
</gene>
<dbReference type="PROSITE" id="PS50802">
    <property type="entry name" value="OTU"/>
    <property type="match status" value="1"/>
</dbReference>
<dbReference type="Gene3D" id="3.90.70.80">
    <property type="match status" value="1"/>
</dbReference>
<evidence type="ECO:0000259" key="2">
    <source>
        <dbReference type="PROSITE" id="PS50802"/>
    </source>
</evidence>
<keyword evidence="1" id="KW-0732">Signal</keyword>
<dbReference type="Pfam" id="PF02338">
    <property type="entry name" value="OTU"/>
    <property type="match status" value="1"/>
</dbReference>
<feature type="chain" id="PRO_5045700910" evidence="1">
    <location>
        <begin position="27"/>
        <end position="809"/>
    </location>
</feature>
<keyword evidence="4" id="KW-1185">Reference proteome</keyword>
<dbReference type="PANTHER" id="PTHR12419">
    <property type="entry name" value="OTU DOMAIN CONTAINING PROTEIN"/>
    <property type="match status" value="1"/>
</dbReference>
<feature type="domain" description="OTU" evidence="2">
    <location>
        <begin position="626"/>
        <end position="763"/>
    </location>
</feature>
<evidence type="ECO:0000313" key="3">
    <source>
        <dbReference type="EMBL" id="UYM17851.1"/>
    </source>
</evidence>
<reference evidence="3" key="1">
    <citation type="submission" date="2022-10" db="EMBL/GenBank/DDBJ databases">
        <title>Completed Genome Sequence of two octocoral isolated bacterium, Endozoicomonas euniceicola EF212T and Endozoicomonas gorgoniicola PS125T.</title>
        <authorList>
            <person name="Chiou Y.-J."/>
            <person name="Chen Y.-H."/>
        </authorList>
    </citation>
    <scope>NUCLEOTIDE SEQUENCE</scope>
    <source>
        <strain evidence="3">EF212</strain>
    </source>
</reference>
<dbReference type="Proteomes" id="UP001163255">
    <property type="component" value="Chromosome"/>
</dbReference>
<dbReference type="RefSeq" id="WP_262600584.1">
    <property type="nucleotide sequence ID" value="NZ_CP103300.1"/>
</dbReference>
<protein>
    <submittedName>
        <fullName evidence="3">OTU family ubiquitin thioesterase</fullName>
    </submittedName>
</protein>
<dbReference type="CDD" id="cd22744">
    <property type="entry name" value="OTU"/>
    <property type="match status" value="1"/>
</dbReference>
<feature type="signal peptide" evidence="1">
    <location>
        <begin position="1"/>
        <end position="26"/>
    </location>
</feature>
<proteinExistence type="predicted"/>